<feature type="region of interest" description="Disordered" evidence="15">
    <location>
        <begin position="822"/>
        <end position="841"/>
    </location>
</feature>
<proteinExistence type="inferred from homology"/>
<keyword evidence="8" id="KW-0106">Calcium</keyword>
<dbReference type="Pfam" id="PF01483">
    <property type="entry name" value="P_proprotein"/>
    <property type="match status" value="1"/>
</dbReference>
<dbReference type="GO" id="GO:0005802">
    <property type="term" value="C:trans-Golgi network"/>
    <property type="evidence" value="ECO:0007669"/>
    <property type="project" value="TreeGrafter"/>
</dbReference>
<keyword evidence="5 17" id="KW-0732">Signal</keyword>
<comment type="caution">
    <text evidence="19">The sequence shown here is derived from an EMBL/GenBank/DDBJ whole genome shotgun (WGS) entry which is preliminary data.</text>
</comment>
<evidence type="ECO:0000256" key="13">
    <source>
        <dbReference type="PIRSR" id="PIRSR615500-1"/>
    </source>
</evidence>
<dbReference type="SUPFAM" id="SSF52743">
    <property type="entry name" value="Subtilisin-like"/>
    <property type="match status" value="1"/>
</dbReference>
<dbReference type="AlphaFoldDB" id="A0AAN6GCD8"/>
<feature type="compositionally biased region" description="Polar residues" evidence="15">
    <location>
        <begin position="999"/>
        <end position="1013"/>
    </location>
</feature>
<accession>A0AAN6GCD8</accession>
<dbReference type="EC" id="3.4.21.61" evidence="19"/>
<evidence type="ECO:0000313" key="19">
    <source>
        <dbReference type="EMBL" id="KAK0533804.1"/>
    </source>
</evidence>
<keyword evidence="6 14" id="KW-0378">Hydrolase</keyword>
<dbReference type="Pfam" id="PF00082">
    <property type="entry name" value="Peptidase_S8"/>
    <property type="match status" value="1"/>
</dbReference>
<feature type="region of interest" description="Disordered" evidence="15">
    <location>
        <begin position="854"/>
        <end position="1013"/>
    </location>
</feature>
<gene>
    <name evidence="19" type="primary">KEX2</name>
    <name evidence="19" type="ORF">OC842_002864</name>
</gene>
<feature type="compositionally biased region" description="Basic and acidic residues" evidence="15">
    <location>
        <begin position="735"/>
        <end position="747"/>
    </location>
</feature>
<dbReference type="PANTHER" id="PTHR42884">
    <property type="entry name" value="PROPROTEIN CONVERTASE SUBTILISIN/KEXIN-RELATED"/>
    <property type="match status" value="1"/>
</dbReference>
<evidence type="ECO:0000256" key="3">
    <source>
        <dbReference type="ARBA" id="ARBA00022670"/>
    </source>
</evidence>
<keyword evidence="11" id="KW-0865">Zymogen</keyword>
<evidence type="ECO:0000256" key="1">
    <source>
        <dbReference type="ARBA" id="ARBA00004370"/>
    </source>
</evidence>
<dbReference type="InterPro" id="IPR022398">
    <property type="entry name" value="Peptidase_S8_His-AS"/>
</dbReference>
<feature type="chain" id="PRO_5042916931" evidence="17">
    <location>
        <begin position="29"/>
        <end position="1013"/>
    </location>
</feature>
<keyword evidence="12" id="KW-0325">Glycoprotein</keyword>
<keyword evidence="10 16" id="KW-0472">Membrane</keyword>
<keyword evidence="20" id="KW-1185">Reference proteome</keyword>
<dbReference type="PROSITE" id="PS00137">
    <property type="entry name" value="SUBTILASE_HIS"/>
    <property type="match status" value="1"/>
</dbReference>
<dbReference type="InterPro" id="IPR000209">
    <property type="entry name" value="Peptidase_S8/S53_dom"/>
</dbReference>
<feature type="region of interest" description="Disordered" evidence="15">
    <location>
        <begin position="713"/>
        <end position="780"/>
    </location>
</feature>
<feature type="signal peptide" evidence="17">
    <location>
        <begin position="1"/>
        <end position="28"/>
    </location>
</feature>
<organism evidence="19 20">
    <name type="scientific">Tilletia horrida</name>
    <dbReference type="NCBI Taxonomy" id="155126"/>
    <lineage>
        <taxon>Eukaryota</taxon>
        <taxon>Fungi</taxon>
        <taxon>Dikarya</taxon>
        <taxon>Basidiomycota</taxon>
        <taxon>Ustilaginomycotina</taxon>
        <taxon>Exobasidiomycetes</taxon>
        <taxon>Tilletiales</taxon>
        <taxon>Tilletiaceae</taxon>
        <taxon>Tilletia</taxon>
    </lineage>
</organism>
<dbReference type="FunFam" id="2.60.120.260:FF:000026">
    <property type="entry name" value="proprotein convertase subtilisin/kexin type 7"/>
    <property type="match status" value="1"/>
</dbReference>
<dbReference type="Gene3D" id="2.60.120.260">
    <property type="entry name" value="Galactose-binding domain-like"/>
    <property type="match status" value="1"/>
</dbReference>
<evidence type="ECO:0000256" key="12">
    <source>
        <dbReference type="ARBA" id="ARBA00023180"/>
    </source>
</evidence>
<dbReference type="PRINTS" id="PR00723">
    <property type="entry name" value="SUBTILISIN"/>
</dbReference>
<dbReference type="PROSITE" id="PS00138">
    <property type="entry name" value="SUBTILASE_SER"/>
    <property type="match status" value="1"/>
</dbReference>
<dbReference type="PROSITE" id="PS51829">
    <property type="entry name" value="P_HOMO_B"/>
    <property type="match status" value="1"/>
</dbReference>
<keyword evidence="3 14" id="KW-0645">Protease</keyword>
<feature type="compositionally biased region" description="Acidic residues" evidence="15">
    <location>
        <begin position="899"/>
        <end position="910"/>
    </location>
</feature>
<dbReference type="PANTHER" id="PTHR42884:SF14">
    <property type="entry name" value="NEUROENDOCRINE CONVERTASE 1"/>
    <property type="match status" value="1"/>
</dbReference>
<feature type="transmembrane region" description="Helical" evidence="16">
    <location>
        <begin position="796"/>
        <end position="817"/>
    </location>
</feature>
<sequence length="1013" mass="109868">MRPRHTSSMRNLLLLAVLTASSITGGSGASDAGTVVSTPAKRTYHTHHYYAIELRRGSDHAGVDPRKVADLLGAELVERVGELPDHYLVRAEKPAARALAGKRDLASLTDRELVEHDVPESDDAILKRWAQLKSRSPHTLGLQRREQQLLASLVDVERQVLRRRHKRNVIISPYDTPHLFPQVRAPIPGPQPQPYDSMPLDIFARNLSARRPPPIPAGPGPVMMSEFSIADPIFPEQWHLANDKRIGYDLNLTDVWRQNIKGRGINVALIDDGLDMHSPDLKDNFYEEGSYDFNAHTKLPEPRVSDDQHGTRCAGEIAAVKNDVCGVGVAHEAHVAGLRILSGPISDVDEAAALNYDYNNNHIYSCSWGPPDDGKSMDAPKGLIAKAILNGIHNGRHGKGSIYVFAGGNGGGSDDQCNFDGYTNSIYSMTIAAVDREGKHPYYSEMCSANLAAAWSSGSGDHIHTTDVAWNGKNRCTSSHGGTSAAAPLVAGVVALALQARPDLTWRDVQHIAVHSAIMVSPDDPDWQKTQAGRHYNHKFGYGLIDAYQFVEEAKRHKLVKPQTWFETGNISHPISDQFISHLGVTSTFTVTKEMLQKANFESLEHVTARVWIHHERRGDIDIELTSPHGTKSVLARPRRYDEDTRGFPGWSFMSLKHWDEDPVGTWKLEVFDKATPDKTGNFFGWSMTLWGAAIDPAKAVPWTFPQNSVEAHESLAGEPATTTPAGSTPTKPSKPTEHLPGDHGTAEGENTIDFTNPDKGKPSGAASSSPGASPPLEKPAADTGYLTGLRKNSTWLIVAGGVVIIFLGSLVAFFVLRRNRNRRGGGGGGVGSRSGYEFVPDDEDDVLAMDSLERGSSSRAGRGGAAGAGADRRAKGRLVGSTGESRTKELYDAFGTASEDDEDAEEDDGLGGRRTGYHDGAYHDDDDDDDERSQAHAKRGLDEDEEDGRFTIGGEDEKTPTTAMLFDVGEDEGEGESGHARKKSAGSTEDAASGSGSGSWQDAGQSLVDQKD</sequence>
<evidence type="ECO:0000259" key="18">
    <source>
        <dbReference type="PROSITE" id="PS51829"/>
    </source>
</evidence>
<dbReference type="InterPro" id="IPR036852">
    <property type="entry name" value="Peptidase_S8/S53_dom_sf"/>
</dbReference>
<dbReference type="GO" id="GO:0000139">
    <property type="term" value="C:Golgi membrane"/>
    <property type="evidence" value="ECO:0007669"/>
    <property type="project" value="TreeGrafter"/>
</dbReference>
<dbReference type="InterPro" id="IPR034182">
    <property type="entry name" value="Kexin/furin"/>
</dbReference>
<keyword evidence="7 14" id="KW-0720">Serine protease</keyword>
<dbReference type="CDD" id="cd04059">
    <property type="entry name" value="Peptidases_S8_Protein_convertases_Kexins_Furin-like"/>
    <property type="match status" value="1"/>
</dbReference>
<evidence type="ECO:0000256" key="8">
    <source>
        <dbReference type="ARBA" id="ARBA00022837"/>
    </source>
</evidence>
<name>A0AAN6GCD8_9BASI</name>
<evidence type="ECO:0000256" key="10">
    <source>
        <dbReference type="ARBA" id="ARBA00023136"/>
    </source>
</evidence>
<evidence type="ECO:0000256" key="15">
    <source>
        <dbReference type="SAM" id="MobiDB-lite"/>
    </source>
</evidence>
<evidence type="ECO:0000256" key="11">
    <source>
        <dbReference type="ARBA" id="ARBA00023145"/>
    </source>
</evidence>
<dbReference type="InterPro" id="IPR023827">
    <property type="entry name" value="Peptidase_S8_Asp-AS"/>
</dbReference>
<evidence type="ECO:0000256" key="17">
    <source>
        <dbReference type="SAM" id="SignalP"/>
    </source>
</evidence>
<dbReference type="Gene3D" id="3.40.50.200">
    <property type="entry name" value="Peptidase S8/S53 domain"/>
    <property type="match status" value="1"/>
</dbReference>
<evidence type="ECO:0000256" key="16">
    <source>
        <dbReference type="SAM" id="Phobius"/>
    </source>
</evidence>
<evidence type="ECO:0000256" key="2">
    <source>
        <dbReference type="ARBA" id="ARBA00005325"/>
    </source>
</evidence>
<evidence type="ECO:0000313" key="20">
    <source>
        <dbReference type="Proteomes" id="UP001176521"/>
    </source>
</evidence>
<keyword evidence="4 16" id="KW-0812">Transmembrane</keyword>
<feature type="domain" description="P/Homo B" evidence="18">
    <location>
        <begin position="560"/>
        <end position="696"/>
    </location>
</feature>
<evidence type="ECO:0000256" key="9">
    <source>
        <dbReference type="ARBA" id="ARBA00022989"/>
    </source>
</evidence>
<comment type="subcellular location">
    <subcellularLocation>
        <location evidence="1">Membrane</location>
    </subcellularLocation>
</comment>
<feature type="active site" description="Charge relay system" evidence="13 14">
    <location>
        <position position="309"/>
    </location>
</feature>
<feature type="active site" description="Charge relay system" evidence="13 14">
    <location>
        <position position="271"/>
    </location>
</feature>
<dbReference type="EMBL" id="JAPDMQ010000130">
    <property type="protein sequence ID" value="KAK0533804.1"/>
    <property type="molecule type" value="Genomic_DNA"/>
</dbReference>
<dbReference type="GO" id="GO:0004252">
    <property type="term" value="F:serine-type endopeptidase activity"/>
    <property type="evidence" value="ECO:0007669"/>
    <property type="project" value="UniProtKB-UniRule"/>
</dbReference>
<dbReference type="PROSITE" id="PS51892">
    <property type="entry name" value="SUBTILASE"/>
    <property type="match status" value="1"/>
</dbReference>
<dbReference type="GO" id="GO:0007323">
    <property type="term" value="P:peptide pheromone maturation"/>
    <property type="evidence" value="ECO:0007669"/>
    <property type="project" value="UniProtKB-ARBA"/>
</dbReference>
<feature type="compositionally biased region" description="Low complexity" evidence="15">
    <location>
        <begin position="718"/>
        <end position="734"/>
    </location>
</feature>
<feature type="active site" description="Charge relay system" evidence="13 14">
    <location>
        <position position="484"/>
    </location>
</feature>
<evidence type="ECO:0000256" key="4">
    <source>
        <dbReference type="ARBA" id="ARBA00022692"/>
    </source>
</evidence>
<evidence type="ECO:0000256" key="14">
    <source>
        <dbReference type="PROSITE-ProRule" id="PRU01240"/>
    </source>
</evidence>
<dbReference type="GO" id="GO:0016485">
    <property type="term" value="P:protein processing"/>
    <property type="evidence" value="ECO:0007669"/>
    <property type="project" value="TreeGrafter"/>
</dbReference>
<keyword evidence="9 16" id="KW-1133">Transmembrane helix</keyword>
<feature type="compositionally biased region" description="Low complexity" evidence="15">
    <location>
        <begin position="763"/>
        <end position="772"/>
    </location>
</feature>
<evidence type="ECO:0000256" key="7">
    <source>
        <dbReference type="ARBA" id="ARBA00022825"/>
    </source>
</evidence>
<dbReference type="Proteomes" id="UP001176521">
    <property type="component" value="Unassembled WGS sequence"/>
</dbReference>
<evidence type="ECO:0000256" key="6">
    <source>
        <dbReference type="ARBA" id="ARBA00022801"/>
    </source>
</evidence>
<dbReference type="InterPro" id="IPR023828">
    <property type="entry name" value="Peptidase_S8_Ser-AS"/>
</dbReference>
<dbReference type="InterPro" id="IPR002884">
    <property type="entry name" value="P_dom"/>
</dbReference>
<dbReference type="InterPro" id="IPR015500">
    <property type="entry name" value="Peptidase_S8_subtilisin-rel"/>
</dbReference>
<dbReference type="PROSITE" id="PS00136">
    <property type="entry name" value="SUBTILASE_ASP"/>
    <property type="match status" value="1"/>
</dbReference>
<reference evidence="19" key="1">
    <citation type="journal article" date="2023" name="PhytoFront">
        <title>Draft Genome Resources of Seven Strains of Tilletia horrida, Causal Agent of Kernel Smut of Rice.</title>
        <authorList>
            <person name="Khanal S."/>
            <person name="Antony Babu S."/>
            <person name="Zhou X.G."/>
        </authorList>
    </citation>
    <scope>NUCLEOTIDE SEQUENCE</scope>
    <source>
        <strain evidence="19">TX3</strain>
    </source>
</reference>
<dbReference type="InterPro" id="IPR008979">
    <property type="entry name" value="Galactose-bd-like_sf"/>
</dbReference>
<protein>
    <submittedName>
        <fullName evidence="19">Pheromone processing endoprotease</fullName>
        <ecNumber evidence="19">3.4.21.61</ecNumber>
    </submittedName>
</protein>
<comment type="similarity">
    <text evidence="2">Belongs to the peptidase S8 family. Furin subfamily.</text>
</comment>
<evidence type="ECO:0000256" key="5">
    <source>
        <dbReference type="ARBA" id="ARBA00022729"/>
    </source>
</evidence>
<dbReference type="SUPFAM" id="SSF49785">
    <property type="entry name" value="Galactose-binding domain-like"/>
    <property type="match status" value="1"/>
</dbReference>
<dbReference type="FunFam" id="3.40.50.200:FF:000005">
    <property type="entry name" value="Proprotein convertase subtilisin/kexin type 7"/>
    <property type="match status" value="1"/>
</dbReference>